<evidence type="ECO:0000259" key="1">
    <source>
        <dbReference type="Pfam" id="PF08241"/>
    </source>
</evidence>
<dbReference type="Proteomes" id="UP000177383">
    <property type="component" value="Unassembled WGS sequence"/>
</dbReference>
<dbReference type="InterPro" id="IPR013216">
    <property type="entry name" value="Methyltransf_11"/>
</dbReference>
<dbReference type="InterPro" id="IPR029063">
    <property type="entry name" value="SAM-dependent_MTases_sf"/>
</dbReference>
<dbReference type="CDD" id="cd02440">
    <property type="entry name" value="AdoMet_MTases"/>
    <property type="match status" value="1"/>
</dbReference>
<gene>
    <name evidence="2" type="ORF">A2773_03550</name>
</gene>
<feature type="domain" description="Methyltransferase type 11" evidence="1">
    <location>
        <begin position="32"/>
        <end position="114"/>
    </location>
</feature>
<sequence>MIDRFLEFVSAKRIQLVAEAYSNWLKPGAIVLDIGCGDGILTQALKEKFKLKVTGCDVKNYLIKDIPFVNINSDDLLPFPNNTFDCVFLNDVLHHIDSKKQLTLLKESARVSKKMILIFELKPTIGSYIGDIILNKITHPSIPLPLTLRRPDEWISIFDKLSLKVETKNIKKSYFSPNSQVAFTLMK</sequence>
<dbReference type="Gene3D" id="3.40.50.150">
    <property type="entry name" value="Vaccinia Virus protein VP39"/>
    <property type="match status" value="1"/>
</dbReference>
<accession>A0A1F5ZQS6</accession>
<evidence type="ECO:0000313" key="3">
    <source>
        <dbReference type="Proteomes" id="UP000177383"/>
    </source>
</evidence>
<comment type="caution">
    <text evidence="2">The sequence shown here is derived from an EMBL/GenBank/DDBJ whole genome shotgun (WGS) entry which is preliminary data.</text>
</comment>
<proteinExistence type="predicted"/>
<dbReference type="AlphaFoldDB" id="A0A1F5ZQS6"/>
<dbReference type="STRING" id="1798375.A2773_03550"/>
<evidence type="ECO:0000313" key="2">
    <source>
        <dbReference type="EMBL" id="OGG14462.1"/>
    </source>
</evidence>
<reference evidence="2 3" key="1">
    <citation type="journal article" date="2016" name="Nat. Commun.">
        <title>Thousands of microbial genomes shed light on interconnected biogeochemical processes in an aquifer system.</title>
        <authorList>
            <person name="Anantharaman K."/>
            <person name="Brown C.T."/>
            <person name="Hug L.A."/>
            <person name="Sharon I."/>
            <person name="Castelle C.J."/>
            <person name="Probst A.J."/>
            <person name="Thomas B.C."/>
            <person name="Singh A."/>
            <person name="Wilkins M.J."/>
            <person name="Karaoz U."/>
            <person name="Brodie E.L."/>
            <person name="Williams K.H."/>
            <person name="Hubbard S.S."/>
            <person name="Banfield J.F."/>
        </authorList>
    </citation>
    <scope>NUCLEOTIDE SEQUENCE [LARGE SCALE GENOMIC DNA]</scope>
</reference>
<dbReference type="SUPFAM" id="SSF53335">
    <property type="entry name" value="S-adenosyl-L-methionine-dependent methyltransferases"/>
    <property type="match status" value="1"/>
</dbReference>
<organism evidence="2 3">
    <name type="scientific">Candidatus Gottesmanbacteria bacterium RIFCSPHIGHO2_01_FULL_39_10</name>
    <dbReference type="NCBI Taxonomy" id="1798375"/>
    <lineage>
        <taxon>Bacteria</taxon>
        <taxon>Candidatus Gottesmaniibacteriota</taxon>
    </lineage>
</organism>
<dbReference type="EMBL" id="MFJE01000017">
    <property type="protein sequence ID" value="OGG14462.1"/>
    <property type="molecule type" value="Genomic_DNA"/>
</dbReference>
<protein>
    <recommendedName>
        <fullName evidence="1">Methyltransferase type 11 domain-containing protein</fullName>
    </recommendedName>
</protein>
<dbReference type="Pfam" id="PF08241">
    <property type="entry name" value="Methyltransf_11"/>
    <property type="match status" value="1"/>
</dbReference>
<dbReference type="GO" id="GO:0008757">
    <property type="term" value="F:S-adenosylmethionine-dependent methyltransferase activity"/>
    <property type="evidence" value="ECO:0007669"/>
    <property type="project" value="InterPro"/>
</dbReference>
<name>A0A1F5ZQS6_9BACT</name>